<evidence type="ECO:0000313" key="2">
    <source>
        <dbReference type="Proteomes" id="UP001274896"/>
    </source>
</evidence>
<reference evidence="1" key="1">
    <citation type="submission" date="2023-06" db="EMBL/GenBank/DDBJ databases">
        <title>Male Hemibagrus guttatus genome.</title>
        <authorList>
            <person name="Bian C."/>
        </authorList>
    </citation>
    <scope>NUCLEOTIDE SEQUENCE</scope>
    <source>
        <strain evidence="1">Male_cb2023</strain>
        <tissue evidence="1">Muscle</tissue>
    </source>
</reference>
<name>A0AAE0UI61_9TELE</name>
<sequence length="45" mass="5575">EWEDDDCTNVNSFFCYTWQPQLFVVQEMMNWEEALVHCRTHYTDL</sequence>
<gene>
    <name evidence="1" type="ORF">QTP70_004432</name>
</gene>
<accession>A0AAE0UI61</accession>
<evidence type="ECO:0000313" key="1">
    <source>
        <dbReference type="EMBL" id="KAK3505697.1"/>
    </source>
</evidence>
<keyword evidence="2" id="KW-1185">Reference proteome</keyword>
<dbReference type="Proteomes" id="UP001274896">
    <property type="component" value="Unassembled WGS sequence"/>
</dbReference>
<organism evidence="1 2">
    <name type="scientific">Hemibagrus guttatus</name>
    <dbReference type="NCBI Taxonomy" id="175788"/>
    <lineage>
        <taxon>Eukaryota</taxon>
        <taxon>Metazoa</taxon>
        <taxon>Chordata</taxon>
        <taxon>Craniata</taxon>
        <taxon>Vertebrata</taxon>
        <taxon>Euteleostomi</taxon>
        <taxon>Actinopterygii</taxon>
        <taxon>Neopterygii</taxon>
        <taxon>Teleostei</taxon>
        <taxon>Ostariophysi</taxon>
        <taxon>Siluriformes</taxon>
        <taxon>Bagridae</taxon>
        <taxon>Hemibagrus</taxon>
    </lineage>
</organism>
<feature type="non-terminal residue" evidence="1">
    <location>
        <position position="45"/>
    </location>
</feature>
<proteinExistence type="predicted"/>
<comment type="caution">
    <text evidence="1">The sequence shown here is derived from an EMBL/GenBank/DDBJ whole genome shotgun (WGS) entry which is preliminary data.</text>
</comment>
<dbReference type="EMBL" id="JAUCMX010000633">
    <property type="protein sequence ID" value="KAK3505697.1"/>
    <property type="molecule type" value="Genomic_DNA"/>
</dbReference>
<feature type="non-terminal residue" evidence="1">
    <location>
        <position position="1"/>
    </location>
</feature>
<dbReference type="AlphaFoldDB" id="A0AAE0UI61"/>
<protein>
    <submittedName>
        <fullName evidence="1">Uncharacterized protein</fullName>
    </submittedName>
</protein>